<gene>
    <name evidence="9" type="ORF">TVY486_1002740</name>
</gene>
<dbReference type="InterPro" id="IPR001406">
    <property type="entry name" value="PsdUridine_synth_TruA"/>
</dbReference>
<accession>G0U5S0</accession>
<dbReference type="GO" id="GO:1990481">
    <property type="term" value="P:mRNA pseudouridine synthesis"/>
    <property type="evidence" value="ECO:0007669"/>
    <property type="project" value="TreeGrafter"/>
</dbReference>
<dbReference type="CDD" id="cd02568">
    <property type="entry name" value="PseudoU_synth_PUS1_PUS2"/>
    <property type="match status" value="1"/>
</dbReference>
<feature type="active site" description="Nucleophile" evidence="5">
    <location>
        <position position="86"/>
    </location>
</feature>
<dbReference type="InterPro" id="IPR020094">
    <property type="entry name" value="TruA/RsuA/RluB/E/F_N"/>
</dbReference>
<reference evidence="9" key="1">
    <citation type="journal article" date="2012" name="Proc. Natl. Acad. Sci. U.S.A.">
        <title>Antigenic diversity is generated by distinct evolutionary mechanisms in African trypanosome species.</title>
        <authorList>
            <person name="Jackson A.P."/>
            <person name="Berry A."/>
            <person name="Aslett M."/>
            <person name="Allison H.C."/>
            <person name="Burton P."/>
            <person name="Vavrova-Anderson J."/>
            <person name="Brown R."/>
            <person name="Browne H."/>
            <person name="Corton N."/>
            <person name="Hauser H."/>
            <person name="Gamble J."/>
            <person name="Gilderthorp R."/>
            <person name="Marcello L."/>
            <person name="McQuillan J."/>
            <person name="Otto T.D."/>
            <person name="Quail M.A."/>
            <person name="Sanders M.J."/>
            <person name="van Tonder A."/>
            <person name="Ginger M.L."/>
            <person name="Field M.C."/>
            <person name="Barry J.D."/>
            <person name="Hertz-Fowler C."/>
            <person name="Berriman M."/>
        </authorList>
    </citation>
    <scope>NUCLEOTIDE SEQUENCE</scope>
    <source>
        <strain evidence="9">Y486</strain>
    </source>
</reference>
<sequence>MSTLPDSDDAAKDNQLEKRPKRKVAIVFGYVGERYCGLQWNHLPDHPTVEEELLRAMRKTNMISEENYAQDKVQQKLNWERTSRTDKGVHALRNVVSLNAMLPYSKNSADEFDLEEAKRLLNDVLPPDIVIYEVVPVTRSFNAYMLCGGRTYEYYLPTFAFMSPEEYREKYFPPAIAPSHPTLEEAGHAYEKSAGQFTPVVEHTDDGPGERKRQRENDTNDYRQGAQDELGARATSSAVEPCSSERGNKGSGNAVGDPGGRGNDPSSSRYITSVTVSEPFTVHPTDPQLELALKTWTPQRYYSPDGEQLVNEREACDSSIEEQRQRVRSHMLHVYGGTDGEEGVNSNCSSEDCSNCSGVSGLTPATGHVCGGLEVVRIELCGQSFMFNQIRKMIGTVAAMCVAGLPPEYLRQHFLNKAIRCGTPMAPANGLFLTYLDFQRYNYRLERIQTEGQNGIGKKGLHVDRVDEGAVAEFRRKIVAVILRNEMAIDGMGRWMRSLRHVLRLACGIELP</sequence>
<evidence type="ECO:0000256" key="5">
    <source>
        <dbReference type="PIRSR" id="PIRSR641708-1"/>
    </source>
</evidence>
<comment type="similarity">
    <text evidence="1">Belongs to the tRNA pseudouridine synthase TruA family.</text>
</comment>
<dbReference type="GO" id="GO:0009982">
    <property type="term" value="F:pseudouridine synthase activity"/>
    <property type="evidence" value="ECO:0007669"/>
    <property type="project" value="InterPro"/>
</dbReference>
<dbReference type="GO" id="GO:0031119">
    <property type="term" value="P:tRNA pseudouridine synthesis"/>
    <property type="evidence" value="ECO:0007669"/>
    <property type="project" value="InterPro"/>
</dbReference>
<dbReference type="PANTHER" id="PTHR11142:SF9">
    <property type="entry name" value="TRNA PSEUDOURIDINE SYNTHASE-RELATED"/>
    <property type="match status" value="1"/>
</dbReference>
<dbReference type="GO" id="GO:0005634">
    <property type="term" value="C:nucleus"/>
    <property type="evidence" value="ECO:0007669"/>
    <property type="project" value="TreeGrafter"/>
</dbReference>
<dbReference type="InterPro" id="IPR020095">
    <property type="entry name" value="PsdUridine_synth_TruA_C"/>
</dbReference>
<feature type="domain" description="Pseudouridine synthase I TruA alpha/beta" evidence="8">
    <location>
        <begin position="374"/>
        <end position="438"/>
    </location>
</feature>
<evidence type="ECO:0000256" key="2">
    <source>
        <dbReference type="ARBA" id="ARBA00022694"/>
    </source>
</evidence>
<dbReference type="SUPFAM" id="SSF55120">
    <property type="entry name" value="Pseudouridine synthase"/>
    <property type="match status" value="2"/>
</dbReference>
<evidence type="ECO:0000256" key="1">
    <source>
        <dbReference type="ARBA" id="ARBA00009375"/>
    </source>
</evidence>
<feature type="compositionally biased region" description="Basic and acidic residues" evidence="7">
    <location>
        <begin position="202"/>
        <end position="221"/>
    </location>
</feature>
<dbReference type="Pfam" id="PF01416">
    <property type="entry name" value="PseudoU_synth_1"/>
    <property type="match status" value="1"/>
</dbReference>
<evidence type="ECO:0000259" key="8">
    <source>
        <dbReference type="Pfam" id="PF01416"/>
    </source>
</evidence>
<evidence type="ECO:0000256" key="4">
    <source>
        <dbReference type="ARBA" id="ARBA00036943"/>
    </source>
</evidence>
<keyword evidence="3" id="KW-0413">Isomerase</keyword>
<keyword evidence="2" id="KW-0819">tRNA processing</keyword>
<evidence type="ECO:0000313" key="9">
    <source>
        <dbReference type="EMBL" id="CCC51221.1"/>
    </source>
</evidence>
<dbReference type="EMBL" id="HE573026">
    <property type="protein sequence ID" value="CCC51221.1"/>
    <property type="molecule type" value="Genomic_DNA"/>
</dbReference>
<dbReference type="InterPro" id="IPR020103">
    <property type="entry name" value="PsdUridine_synth_cat_dom_sf"/>
</dbReference>
<protein>
    <submittedName>
        <fullName evidence="9">Putative pseudouridylate synthase I</fullName>
    </submittedName>
</protein>
<dbReference type="FunFam" id="3.30.70.580:FF:000002">
    <property type="entry name" value="tRNA pseudouridine synthase"/>
    <property type="match status" value="1"/>
</dbReference>
<dbReference type="Gene3D" id="3.30.70.660">
    <property type="entry name" value="Pseudouridine synthase I, catalytic domain, C-terminal subdomain"/>
    <property type="match status" value="1"/>
</dbReference>
<feature type="binding site" evidence="6">
    <location>
        <position position="152"/>
    </location>
    <ligand>
        <name>substrate</name>
    </ligand>
</feature>
<name>G0U5S0_TRYVY</name>
<feature type="region of interest" description="Disordered" evidence="7">
    <location>
        <begin position="192"/>
        <end position="270"/>
    </location>
</feature>
<dbReference type="GO" id="GO:0003723">
    <property type="term" value="F:RNA binding"/>
    <property type="evidence" value="ECO:0007669"/>
    <property type="project" value="InterPro"/>
</dbReference>
<dbReference type="InterPro" id="IPR041708">
    <property type="entry name" value="PUS1/PUS2-like"/>
</dbReference>
<evidence type="ECO:0000256" key="6">
    <source>
        <dbReference type="PIRSR" id="PIRSR641708-2"/>
    </source>
</evidence>
<organism evidence="9">
    <name type="scientific">Trypanosoma vivax (strain Y486)</name>
    <dbReference type="NCBI Taxonomy" id="1055687"/>
    <lineage>
        <taxon>Eukaryota</taxon>
        <taxon>Discoba</taxon>
        <taxon>Euglenozoa</taxon>
        <taxon>Kinetoplastea</taxon>
        <taxon>Metakinetoplastina</taxon>
        <taxon>Trypanosomatida</taxon>
        <taxon>Trypanosomatidae</taxon>
        <taxon>Trypanosoma</taxon>
        <taxon>Duttonella</taxon>
    </lineage>
</organism>
<dbReference type="PANTHER" id="PTHR11142">
    <property type="entry name" value="PSEUDOURIDYLATE SYNTHASE"/>
    <property type="match status" value="1"/>
</dbReference>
<proteinExistence type="inferred from homology"/>
<comment type="catalytic activity">
    <reaction evidence="4">
        <text>a uridine in tRNA = a pseudouridine in tRNA</text>
        <dbReference type="Rhea" id="RHEA:54572"/>
        <dbReference type="Rhea" id="RHEA-COMP:13339"/>
        <dbReference type="Rhea" id="RHEA-COMP:13934"/>
        <dbReference type="ChEBI" id="CHEBI:65314"/>
        <dbReference type="ChEBI" id="CHEBI:65315"/>
    </reaction>
</comment>
<dbReference type="Gene3D" id="3.30.70.580">
    <property type="entry name" value="Pseudouridine synthase I, catalytic domain, N-terminal subdomain"/>
    <property type="match status" value="1"/>
</dbReference>
<dbReference type="AlphaFoldDB" id="G0U5S0"/>
<evidence type="ECO:0000256" key="7">
    <source>
        <dbReference type="SAM" id="MobiDB-lite"/>
    </source>
</evidence>
<dbReference type="VEuPathDB" id="TriTrypDB:TvY486_1002740"/>
<dbReference type="InterPro" id="IPR020097">
    <property type="entry name" value="PsdUridine_synth_TruA_a/b_dom"/>
</dbReference>
<evidence type="ECO:0000256" key="3">
    <source>
        <dbReference type="ARBA" id="ARBA00023235"/>
    </source>
</evidence>